<protein>
    <submittedName>
        <fullName evidence="1">Uncharacterized protein</fullName>
    </submittedName>
</protein>
<keyword evidence="2" id="KW-1185">Reference proteome</keyword>
<reference evidence="2" key="1">
    <citation type="journal article" date="2019" name="Int. J. Syst. Evol. Microbiol.">
        <title>The Global Catalogue of Microorganisms (GCM) 10K type strain sequencing project: providing services to taxonomists for standard genome sequencing and annotation.</title>
        <authorList>
            <consortium name="The Broad Institute Genomics Platform"/>
            <consortium name="The Broad Institute Genome Sequencing Center for Infectious Disease"/>
            <person name="Wu L."/>
            <person name="Ma J."/>
        </authorList>
    </citation>
    <scope>NUCLEOTIDE SEQUENCE [LARGE SCALE GENOMIC DNA]</scope>
    <source>
        <strain evidence="2">JCM 31290</strain>
    </source>
</reference>
<comment type="caution">
    <text evidence="1">The sequence shown here is derived from an EMBL/GenBank/DDBJ whole genome shotgun (WGS) entry which is preliminary data.</text>
</comment>
<proteinExistence type="predicted"/>
<sequence>MDTYLLPTAMRELPAPWHDLTYRRSQALEALAPTEERREQARHVLRTCLPDRRQNVHDWDEELRDFYDDRDDHTLDEADAWLTRIMPTTSQVTRERVVQVVGTWADMGIPTVPQPPTEQWVDRVAVEWAASVRQALAYDAFAFIERATTAGLLNDGEAEDAALLAAAFVRVGVAVEAAVRVLVSLGRPRGEQALMELVRDDAVRDFRPYVRSRLLGLRRPVYQVRARKVTRNEEPLLPEGLQGLPYSWHTDFDWGATPPDSHSLARARSALEACLAVERAPDDAQMSSGAPADCRAIAEVVRALMPYPRLVTRERMDEAWRECQALGCEFPGTDAEAFAKVWCTRIADRVAAAVFRWLADLPQGGEAAGDKEPAVLSATTLWAAELAERCARCGSAVQEAIWFLHRADDVPGSMEALARLAFDPSLPVTTRNAAQEWAR</sequence>
<organism evidence="1 2">
    <name type="scientific">Streptomyces venetus</name>
    <dbReference type="NCBI Taxonomy" id="1701086"/>
    <lineage>
        <taxon>Bacteria</taxon>
        <taxon>Bacillati</taxon>
        <taxon>Actinomycetota</taxon>
        <taxon>Actinomycetes</taxon>
        <taxon>Kitasatosporales</taxon>
        <taxon>Streptomycetaceae</taxon>
        <taxon>Streptomyces</taxon>
    </lineage>
</organism>
<evidence type="ECO:0000313" key="2">
    <source>
        <dbReference type="Proteomes" id="UP001501115"/>
    </source>
</evidence>
<dbReference type="EMBL" id="BAABET010000002">
    <property type="protein sequence ID" value="GAA4299014.1"/>
    <property type="molecule type" value="Genomic_DNA"/>
</dbReference>
<gene>
    <name evidence="1" type="ORF">GCM10023086_13740</name>
</gene>
<evidence type="ECO:0000313" key="1">
    <source>
        <dbReference type="EMBL" id="GAA4299014.1"/>
    </source>
</evidence>
<accession>A0ABP8FAG2</accession>
<name>A0ABP8FAG2_9ACTN</name>
<dbReference type="Proteomes" id="UP001501115">
    <property type="component" value="Unassembled WGS sequence"/>
</dbReference>
<dbReference type="RefSeq" id="WP_345660480.1">
    <property type="nucleotide sequence ID" value="NZ_BAABET010000002.1"/>
</dbReference>